<dbReference type="EMBL" id="LXQA010139421">
    <property type="protein sequence ID" value="MCI24070.1"/>
    <property type="molecule type" value="Genomic_DNA"/>
</dbReference>
<feature type="non-terminal residue" evidence="2">
    <location>
        <position position="191"/>
    </location>
</feature>
<evidence type="ECO:0000256" key="1">
    <source>
        <dbReference type="SAM" id="MobiDB-lite"/>
    </source>
</evidence>
<name>A0A392QK35_9FABA</name>
<proteinExistence type="predicted"/>
<accession>A0A392QK35</accession>
<comment type="caution">
    <text evidence="2">The sequence shown here is derived from an EMBL/GenBank/DDBJ whole genome shotgun (WGS) entry which is preliminary data.</text>
</comment>
<dbReference type="AlphaFoldDB" id="A0A392QK35"/>
<feature type="region of interest" description="Disordered" evidence="1">
    <location>
        <begin position="112"/>
        <end position="191"/>
    </location>
</feature>
<dbReference type="Proteomes" id="UP000265520">
    <property type="component" value="Unassembled WGS sequence"/>
</dbReference>
<organism evidence="2 3">
    <name type="scientific">Trifolium medium</name>
    <dbReference type="NCBI Taxonomy" id="97028"/>
    <lineage>
        <taxon>Eukaryota</taxon>
        <taxon>Viridiplantae</taxon>
        <taxon>Streptophyta</taxon>
        <taxon>Embryophyta</taxon>
        <taxon>Tracheophyta</taxon>
        <taxon>Spermatophyta</taxon>
        <taxon>Magnoliopsida</taxon>
        <taxon>eudicotyledons</taxon>
        <taxon>Gunneridae</taxon>
        <taxon>Pentapetalae</taxon>
        <taxon>rosids</taxon>
        <taxon>fabids</taxon>
        <taxon>Fabales</taxon>
        <taxon>Fabaceae</taxon>
        <taxon>Papilionoideae</taxon>
        <taxon>50 kb inversion clade</taxon>
        <taxon>NPAAA clade</taxon>
        <taxon>Hologalegina</taxon>
        <taxon>IRL clade</taxon>
        <taxon>Trifolieae</taxon>
        <taxon>Trifolium</taxon>
    </lineage>
</organism>
<evidence type="ECO:0000313" key="3">
    <source>
        <dbReference type="Proteomes" id="UP000265520"/>
    </source>
</evidence>
<evidence type="ECO:0000313" key="2">
    <source>
        <dbReference type="EMBL" id="MCI24070.1"/>
    </source>
</evidence>
<feature type="region of interest" description="Disordered" evidence="1">
    <location>
        <begin position="1"/>
        <end position="25"/>
    </location>
</feature>
<feature type="compositionally biased region" description="Basic and acidic residues" evidence="1">
    <location>
        <begin position="152"/>
        <end position="162"/>
    </location>
</feature>
<protein>
    <submittedName>
        <fullName evidence="2">Uncharacterized protein</fullName>
    </submittedName>
</protein>
<sequence length="191" mass="23062">APRAYLGRPFRSSPSPEVRHKRGGVSVDSGEWTEVSYRRRKALRQEDGVDDRLWQRRGYRYWSHSKPIQHSFYDQHDRYRSNTCDNDHVGRYQSRYGREQTRVFCSQFLNQRRSVSRTQQRDSRSLPRIQQRRSRSATGYERRQIMQQTVRRRQDVVEDRGRLPNGRSRNHKMEEKDYLHSGLENEQPEHG</sequence>
<keyword evidence="3" id="KW-1185">Reference proteome</keyword>
<feature type="non-terminal residue" evidence="2">
    <location>
        <position position="1"/>
    </location>
</feature>
<reference evidence="2 3" key="1">
    <citation type="journal article" date="2018" name="Front. Plant Sci.">
        <title>Red Clover (Trifolium pratense) and Zigzag Clover (T. medium) - A Picture of Genomic Similarities and Differences.</title>
        <authorList>
            <person name="Dluhosova J."/>
            <person name="Istvanek J."/>
            <person name="Nedelnik J."/>
            <person name="Repkova J."/>
        </authorList>
    </citation>
    <scope>NUCLEOTIDE SEQUENCE [LARGE SCALE GENOMIC DNA]</scope>
    <source>
        <strain evidence="3">cv. 10/8</strain>
        <tissue evidence="2">Leaf</tissue>
    </source>
</reference>